<organism evidence="1 2">
    <name type="scientific">Rhododendron molle</name>
    <name type="common">Chinese azalea</name>
    <name type="synonym">Azalea mollis</name>
    <dbReference type="NCBI Taxonomy" id="49168"/>
    <lineage>
        <taxon>Eukaryota</taxon>
        <taxon>Viridiplantae</taxon>
        <taxon>Streptophyta</taxon>
        <taxon>Embryophyta</taxon>
        <taxon>Tracheophyta</taxon>
        <taxon>Spermatophyta</taxon>
        <taxon>Magnoliopsida</taxon>
        <taxon>eudicotyledons</taxon>
        <taxon>Gunneridae</taxon>
        <taxon>Pentapetalae</taxon>
        <taxon>asterids</taxon>
        <taxon>Ericales</taxon>
        <taxon>Ericaceae</taxon>
        <taxon>Ericoideae</taxon>
        <taxon>Rhodoreae</taxon>
        <taxon>Rhododendron</taxon>
    </lineage>
</organism>
<evidence type="ECO:0000313" key="1">
    <source>
        <dbReference type="EMBL" id="KAI8524688.1"/>
    </source>
</evidence>
<protein>
    <submittedName>
        <fullName evidence="1">Uncharacterized protein</fullName>
    </submittedName>
</protein>
<name>A0ACC0L7F7_RHOML</name>
<comment type="caution">
    <text evidence="1">The sequence shown here is derived from an EMBL/GenBank/DDBJ whole genome shotgun (WGS) entry which is preliminary data.</text>
</comment>
<gene>
    <name evidence="1" type="ORF">RHMOL_Rhmol13G0167700</name>
</gene>
<sequence length="160" mass="18215">MANHLPTLIGPWLETFVVSDWLSLWTHGLAAFRFLRSIRLRPEILWSALRFWDPGMHVFRFGDNELCPTVEEFQAYLQGLAFSVIVVPPYRKSISKLLKTSLNISNGTSESLLNGGQINIMRLMEWKLASFAWANASKRDAVSRDVHKGVVYIHGRDVAT</sequence>
<reference evidence="1" key="1">
    <citation type="submission" date="2022-02" db="EMBL/GenBank/DDBJ databases">
        <title>Plant Genome Project.</title>
        <authorList>
            <person name="Zhang R.-G."/>
        </authorList>
    </citation>
    <scope>NUCLEOTIDE SEQUENCE</scope>
    <source>
        <strain evidence="1">AT1</strain>
    </source>
</reference>
<accession>A0ACC0L7F7</accession>
<dbReference type="Proteomes" id="UP001062846">
    <property type="component" value="Chromosome 13"/>
</dbReference>
<evidence type="ECO:0000313" key="2">
    <source>
        <dbReference type="Proteomes" id="UP001062846"/>
    </source>
</evidence>
<proteinExistence type="predicted"/>
<dbReference type="EMBL" id="CM046400">
    <property type="protein sequence ID" value="KAI8524688.1"/>
    <property type="molecule type" value="Genomic_DNA"/>
</dbReference>
<keyword evidence="2" id="KW-1185">Reference proteome</keyword>